<proteinExistence type="predicted"/>
<comment type="caution">
    <text evidence="1">The sequence shown here is derived from an EMBL/GenBank/DDBJ whole genome shotgun (WGS) entry which is preliminary data.</text>
</comment>
<sequence length="51" mass="5817">MHTYSSIALVYDGQVLEIVVLSSPLLKSEHIQTRLKTLTTHHHTDYAPIEE</sequence>
<keyword evidence="2" id="KW-1185">Reference proteome</keyword>
<dbReference type="Proteomes" id="UP000828390">
    <property type="component" value="Unassembled WGS sequence"/>
</dbReference>
<name>A0A9D4KL13_DREPO</name>
<evidence type="ECO:0000313" key="1">
    <source>
        <dbReference type="EMBL" id="KAH3841867.1"/>
    </source>
</evidence>
<reference evidence="1" key="2">
    <citation type="submission" date="2020-11" db="EMBL/GenBank/DDBJ databases">
        <authorList>
            <person name="McCartney M.A."/>
            <person name="Auch B."/>
            <person name="Kono T."/>
            <person name="Mallez S."/>
            <person name="Becker A."/>
            <person name="Gohl D.M."/>
            <person name="Silverstein K.A.T."/>
            <person name="Koren S."/>
            <person name="Bechman K.B."/>
            <person name="Herman A."/>
            <person name="Abrahante J.E."/>
            <person name="Garbe J."/>
        </authorList>
    </citation>
    <scope>NUCLEOTIDE SEQUENCE</scope>
    <source>
        <strain evidence="1">Duluth1</strain>
        <tissue evidence="1">Whole animal</tissue>
    </source>
</reference>
<gene>
    <name evidence="1" type="ORF">DPMN_115348</name>
</gene>
<protein>
    <submittedName>
        <fullName evidence="1">Uncharacterized protein</fullName>
    </submittedName>
</protein>
<accession>A0A9D4KL13</accession>
<dbReference type="EMBL" id="JAIWYP010000004">
    <property type="protein sequence ID" value="KAH3841867.1"/>
    <property type="molecule type" value="Genomic_DNA"/>
</dbReference>
<dbReference type="AlphaFoldDB" id="A0A9D4KL13"/>
<reference evidence="1" key="1">
    <citation type="journal article" date="2019" name="bioRxiv">
        <title>The Genome of the Zebra Mussel, Dreissena polymorpha: A Resource for Invasive Species Research.</title>
        <authorList>
            <person name="McCartney M.A."/>
            <person name="Auch B."/>
            <person name="Kono T."/>
            <person name="Mallez S."/>
            <person name="Zhang Y."/>
            <person name="Obille A."/>
            <person name="Becker A."/>
            <person name="Abrahante J.E."/>
            <person name="Garbe J."/>
            <person name="Badalamenti J.P."/>
            <person name="Herman A."/>
            <person name="Mangelson H."/>
            <person name="Liachko I."/>
            <person name="Sullivan S."/>
            <person name="Sone E.D."/>
            <person name="Koren S."/>
            <person name="Silverstein K.A.T."/>
            <person name="Beckman K.B."/>
            <person name="Gohl D.M."/>
        </authorList>
    </citation>
    <scope>NUCLEOTIDE SEQUENCE</scope>
    <source>
        <strain evidence="1">Duluth1</strain>
        <tissue evidence="1">Whole animal</tissue>
    </source>
</reference>
<organism evidence="1 2">
    <name type="scientific">Dreissena polymorpha</name>
    <name type="common">Zebra mussel</name>
    <name type="synonym">Mytilus polymorpha</name>
    <dbReference type="NCBI Taxonomy" id="45954"/>
    <lineage>
        <taxon>Eukaryota</taxon>
        <taxon>Metazoa</taxon>
        <taxon>Spiralia</taxon>
        <taxon>Lophotrochozoa</taxon>
        <taxon>Mollusca</taxon>
        <taxon>Bivalvia</taxon>
        <taxon>Autobranchia</taxon>
        <taxon>Heteroconchia</taxon>
        <taxon>Euheterodonta</taxon>
        <taxon>Imparidentia</taxon>
        <taxon>Neoheterodontei</taxon>
        <taxon>Myida</taxon>
        <taxon>Dreissenoidea</taxon>
        <taxon>Dreissenidae</taxon>
        <taxon>Dreissena</taxon>
    </lineage>
</organism>
<evidence type="ECO:0000313" key="2">
    <source>
        <dbReference type="Proteomes" id="UP000828390"/>
    </source>
</evidence>